<keyword evidence="1" id="KW-1133">Transmembrane helix</keyword>
<dbReference type="GO" id="GO:0005412">
    <property type="term" value="F:D-glucose:sodium symporter activity"/>
    <property type="evidence" value="ECO:0007669"/>
    <property type="project" value="TreeGrafter"/>
</dbReference>
<evidence type="ECO:0000313" key="3">
    <source>
        <dbReference type="Proteomes" id="UP000324222"/>
    </source>
</evidence>
<protein>
    <submittedName>
        <fullName evidence="2">Sodium/glucose cotransporter 4</fullName>
    </submittedName>
</protein>
<feature type="transmembrane region" description="Helical" evidence="1">
    <location>
        <begin position="42"/>
        <end position="63"/>
    </location>
</feature>
<proteinExistence type="predicted"/>
<evidence type="ECO:0000256" key="1">
    <source>
        <dbReference type="SAM" id="Phobius"/>
    </source>
</evidence>
<keyword evidence="1" id="KW-0812">Transmembrane</keyword>
<dbReference type="EMBL" id="VSRR010062287">
    <property type="protein sequence ID" value="MPC83352.1"/>
    <property type="molecule type" value="Genomic_DNA"/>
</dbReference>
<dbReference type="PANTHER" id="PTHR11819">
    <property type="entry name" value="SOLUTE CARRIER FAMILY 5"/>
    <property type="match status" value="1"/>
</dbReference>
<organism evidence="2 3">
    <name type="scientific">Portunus trituberculatus</name>
    <name type="common">Swimming crab</name>
    <name type="synonym">Neptunus trituberculatus</name>
    <dbReference type="NCBI Taxonomy" id="210409"/>
    <lineage>
        <taxon>Eukaryota</taxon>
        <taxon>Metazoa</taxon>
        <taxon>Ecdysozoa</taxon>
        <taxon>Arthropoda</taxon>
        <taxon>Crustacea</taxon>
        <taxon>Multicrustacea</taxon>
        <taxon>Malacostraca</taxon>
        <taxon>Eumalacostraca</taxon>
        <taxon>Eucarida</taxon>
        <taxon>Decapoda</taxon>
        <taxon>Pleocyemata</taxon>
        <taxon>Brachyura</taxon>
        <taxon>Eubrachyura</taxon>
        <taxon>Portunoidea</taxon>
        <taxon>Portunidae</taxon>
        <taxon>Portuninae</taxon>
        <taxon>Portunus</taxon>
    </lineage>
</organism>
<dbReference type="Proteomes" id="UP000324222">
    <property type="component" value="Unassembled WGS sequence"/>
</dbReference>
<dbReference type="PANTHER" id="PTHR11819:SF195">
    <property type="entry name" value="SODIUM_GLUCOSE COTRANSPORTER 4"/>
    <property type="match status" value="1"/>
</dbReference>
<keyword evidence="3" id="KW-1185">Reference proteome</keyword>
<evidence type="ECO:0000313" key="2">
    <source>
        <dbReference type="EMBL" id="MPC83352.1"/>
    </source>
</evidence>
<keyword evidence="1" id="KW-0472">Membrane</keyword>
<gene>
    <name evidence="2" type="primary">Slc5a9_0</name>
    <name evidence="2" type="ORF">E2C01_078061</name>
</gene>
<accession>A0A5B7IHR4</accession>
<dbReference type="AlphaFoldDB" id="A0A5B7IHR4"/>
<name>A0A5B7IHR4_PORTR</name>
<sequence>MVGLVIGILRFILEFSYTVPACGTGEDKRGWFLQAVVGNVHYLHFSCILWIITGIITIAISLLTEPIPESCVS</sequence>
<dbReference type="GO" id="GO:0005886">
    <property type="term" value="C:plasma membrane"/>
    <property type="evidence" value="ECO:0007669"/>
    <property type="project" value="TreeGrafter"/>
</dbReference>
<comment type="caution">
    <text evidence="2">The sequence shown here is derived from an EMBL/GenBank/DDBJ whole genome shotgun (WGS) entry which is preliminary data.</text>
</comment>
<reference evidence="2 3" key="1">
    <citation type="submission" date="2019-05" db="EMBL/GenBank/DDBJ databases">
        <title>Another draft genome of Portunus trituberculatus and its Hox gene families provides insights of decapod evolution.</title>
        <authorList>
            <person name="Jeong J.-H."/>
            <person name="Song I."/>
            <person name="Kim S."/>
            <person name="Choi T."/>
            <person name="Kim D."/>
            <person name="Ryu S."/>
            <person name="Kim W."/>
        </authorList>
    </citation>
    <scope>NUCLEOTIDE SEQUENCE [LARGE SCALE GENOMIC DNA]</scope>
    <source>
        <tissue evidence="2">Muscle</tissue>
    </source>
</reference>